<keyword evidence="1" id="KW-0805">Transcription regulation</keyword>
<dbReference type="Proteomes" id="UP001200313">
    <property type="component" value="Unassembled WGS sequence"/>
</dbReference>
<reference evidence="6" key="2">
    <citation type="submission" date="2022-06" db="EMBL/GenBank/DDBJ databases">
        <title>Isolation of gut microbiota from human fecal samples.</title>
        <authorList>
            <person name="Pamer E.G."/>
            <person name="Barat B."/>
            <person name="Waligurski E."/>
            <person name="Medina S."/>
            <person name="Paddock L."/>
            <person name="Mostad J."/>
        </authorList>
    </citation>
    <scope>NUCLEOTIDE SEQUENCE</scope>
    <source>
        <strain evidence="6">DFI.9.91</strain>
    </source>
</reference>
<keyword evidence="7" id="KW-1185">Reference proteome</keyword>
<dbReference type="EMBL" id="JANFYS010000024">
    <property type="protein sequence ID" value="MCQ4771120.1"/>
    <property type="molecule type" value="Genomic_DNA"/>
</dbReference>
<dbReference type="PANTHER" id="PTHR43537:SF24">
    <property type="entry name" value="GLUCONATE OPERON TRANSCRIPTIONAL REPRESSOR"/>
    <property type="match status" value="1"/>
</dbReference>
<organism evidence="6 8">
    <name type="scientific">Intestinimonas massiliensis</name>
    <name type="common">ex Afouda et al. 2020</name>
    <dbReference type="NCBI Taxonomy" id="1673721"/>
    <lineage>
        <taxon>Bacteria</taxon>
        <taxon>Bacillati</taxon>
        <taxon>Bacillota</taxon>
        <taxon>Clostridia</taxon>
        <taxon>Eubacteriales</taxon>
        <taxon>Intestinimonas</taxon>
    </lineage>
</organism>
<evidence type="ECO:0000256" key="2">
    <source>
        <dbReference type="ARBA" id="ARBA00023125"/>
    </source>
</evidence>
<evidence type="ECO:0000259" key="4">
    <source>
        <dbReference type="PROSITE" id="PS50949"/>
    </source>
</evidence>
<keyword evidence="2" id="KW-0238">DNA-binding</keyword>
<evidence type="ECO:0000256" key="1">
    <source>
        <dbReference type="ARBA" id="ARBA00023015"/>
    </source>
</evidence>
<evidence type="ECO:0000313" key="7">
    <source>
        <dbReference type="Proteomes" id="UP001200313"/>
    </source>
</evidence>
<dbReference type="Proteomes" id="UP001204562">
    <property type="component" value="Unassembled WGS sequence"/>
</dbReference>
<dbReference type="SUPFAM" id="SSF48008">
    <property type="entry name" value="GntR ligand-binding domain-like"/>
    <property type="match status" value="1"/>
</dbReference>
<gene>
    <name evidence="5" type="ORF">L0P79_19310</name>
    <name evidence="6" type="ORF">NE579_11700</name>
</gene>
<name>A0AAW5JQG1_9FIRM</name>
<dbReference type="InterPro" id="IPR011711">
    <property type="entry name" value="GntR_C"/>
</dbReference>
<dbReference type="Pfam" id="PF07729">
    <property type="entry name" value="FCD"/>
    <property type="match status" value="1"/>
</dbReference>
<evidence type="ECO:0000313" key="5">
    <source>
        <dbReference type="EMBL" id="MCG4529180.1"/>
    </source>
</evidence>
<protein>
    <submittedName>
        <fullName evidence="6">GntR family transcriptional regulator</fullName>
    </submittedName>
</protein>
<dbReference type="SMART" id="SM00345">
    <property type="entry name" value="HTH_GNTR"/>
    <property type="match status" value="1"/>
</dbReference>
<dbReference type="GO" id="GO:0003677">
    <property type="term" value="F:DNA binding"/>
    <property type="evidence" value="ECO:0007669"/>
    <property type="project" value="UniProtKB-KW"/>
</dbReference>
<evidence type="ECO:0000313" key="6">
    <source>
        <dbReference type="EMBL" id="MCQ4771120.1"/>
    </source>
</evidence>
<dbReference type="Gene3D" id="1.10.10.10">
    <property type="entry name" value="Winged helix-like DNA-binding domain superfamily/Winged helix DNA-binding domain"/>
    <property type="match status" value="1"/>
</dbReference>
<dbReference type="GO" id="GO:0003700">
    <property type="term" value="F:DNA-binding transcription factor activity"/>
    <property type="evidence" value="ECO:0007669"/>
    <property type="project" value="InterPro"/>
</dbReference>
<dbReference type="InterPro" id="IPR000524">
    <property type="entry name" value="Tscrpt_reg_HTH_GntR"/>
</dbReference>
<dbReference type="AlphaFoldDB" id="A0AAW5JQG1"/>
<dbReference type="InterPro" id="IPR036390">
    <property type="entry name" value="WH_DNA-bd_sf"/>
</dbReference>
<keyword evidence="3" id="KW-0804">Transcription</keyword>
<dbReference type="CDD" id="cd07377">
    <property type="entry name" value="WHTH_GntR"/>
    <property type="match status" value="1"/>
</dbReference>
<dbReference type="RefSeq" id="WP_238075435.1">
    <property type="nucleotide sequence ID" value="NZ_JAKNJB010000066.1"/>
</dbReference>
<dbReference type="InterPro" id="IPR008920">
    <property type="entry name" value="TF_FadR/GntR_C"/>
</dbReference>
<dbReference type="Pfam" id="PF00392">
    <property type="entry name" value="GntR"/>
    <property type="match status" value="1"/>
</dbReference>
<sequence>MARAGSTASKRDQIYESIKSDIISGKYPGGTFLLESELCEDFHVSRTPIREALIRLAHDHIIEMYPKRGAFVPQVTVKDILELYELRIANDGVAAFLFTENAAEEVVRQMEASVLREEAHLEHENYAGEVEEELLFHSLYISNCGNQRMIDVIEMVNSQMLRIMTLAADKNGMEHMYASLNYHKKLIEAVREHDPHRARAIVEGHWLTAKRGLKQRYIEGTLSNRL</sequence>
<feature type="domain" description="HTH gntR-type" evidence="4">
    <location>
        <begin position="8"/>
        <end position="75"/>
    </location>
</feature>
<evidence type="ECO:0000256" key="3">
    <source>
        <dbReference type="ARBA" id="ARBA00023163"/>
    </source>
</evidence>
<dbReference type="PROSITE" id="PS50949">
    <property type="entry name" value="HTH_GNTR"/>
    <property type="match status" value="1"/>
</dbReference>
<dbReference type="InterPro" id="IPR036388">
    <property type="entry name" value="WH-like_DNA-bd_sf"/>
</dbReference>
<evidence type="ECO:0000313" key="8">
    <source>
        <dbReference type="Proteomes" id="UP001204562"/>
    </source>
</evidence>
<accession>A0AAW5JQG1</accession>
<comment type="caution">
    <text evidence="6">The sequence shown here is derived from an EMBL/GenBank/DDBJ whole genome shotgun (WGS) entry which is preliminary data.</text>
</comment>
<proteinExistence type="predicted"/>
<dbReference type="EMBL" id="JAKNJB010000066">
    <property type="protein sequence ID" value="MCG4529180.1"/>
    <property type="molecule type" value="Genomic_DNA"/>
</dbReference>
<dbReference type="SMART" id="SM00895">
    <property type="entry name" value="FCD"/>
    <property type="match status" value="1"/>
</dbReference>
<dbReference type="PANTHER" id="PTHR43537">
    <property type="entry name" value="TRANSCRIPTIONAL REGULATOR, GNTR FAMILY"/>
    <property type="match status" value="1"/>
</dbReference>
<dbReference type="SUPFAM" id="SSF46785">
    <property type="entry name" value="Winged helix' DNA-binding domain"/>
    <property type="match status" value="1"/>
</dbReference>
<reference evidence="5 7" key="1">
    <citation type="submission" date="2022-01" db="EMBL/GenBank/DDBJ databases">
        <title>Collection of gut derived symbiotic bacterial strains cultured from healthy donors.</title>
        <authorList>
            <person name="Lin H."/>
            <person name="Kohout C."/>
            <person name="Waligurski E."/>
            <person name="Pamer E.G."/>
        </authorList>
    </citation>
    <scope>NUCLEOTIDE SEQUENCE [LARGE SCALE GENOMIC DNA]</scope>
    <source>
        <strain evidence="5 7">DFI.3.7</strain>
    </source>
</reference>
<dbReference type="Gene3D" id="1.20.120.530">
    <property type="entry name" value="GntR ligand-binding domain-like"/>
    <property type="match status" value="1"/>
</dbReference>